<dbReference type="GO" id="GO:0019265">
    <property type="term" value="P:glycine biosynthetic process, by transamination of glyoxylate"/>
    <property type="evidence" value="ECO:0007669"/>
    <property type="project" value="TreeGrafter"/>
</dbReference>
<feature type="modified residue" description="N6-(pyridoxal phosphate)lysine" evidence="5">
    <location>
        <position position="189"/>
    </location>
</feature>
<dbReference type="GO" id="GO:0004760">
    <property type="term" value="F:L-serine-pyruvate transaminase activity"/>
    <property type="evidence" value="ECO:0007669"/>
    <property type="project" value="TreeGrafter"/>
</dbReference>
<name>A0AA46DYQ9_9FUSO</name>
<dbReference type="Proteomes" id="UP000294678">
    <property type="component" value="Unassembled WGS sequence"/>
</dbReference>
<evidence type="ECO:0000256" key="5">
    <source>
        <dbReference type="PIRSR" id="PIRSR000524-50"/>
    </source>
</evidence>
<dbReference type="PANTHER" id="PTHR21152">
    <property type="entry name" value="AMINOTRANSFERASE CLASS V"/>
    <property type="match status" value="1"/>
</dbReference>
<keyword evidence="9" id="KW-0032">Aminotransferase</keyword>
<proteinExistence type="inferred from homology"/>
<gene>
    <name evidence="9" type="ORF">EV215_1118</name>
</gene>
<dbReference type="GO" id="GO:0008453">
    <property type="term" value="F:alanine-glyoxylate transaminase activity"/>
    <property type="evidence" value="ECO:0007669"/>
    <property type="project" value="TreeGrafter"/>
</dbReference>
<dbReference type="AlphaFoldDB" id="A0AA46DYQ9"/>
<dbReference type="RefSeq" id="WP_134113006.1">
    <property type="nucleotide sequence ID" value="NZ_SOBG01000004.1"/>
</dbReference>
<dbReference type="PANTHER" id="PTHR21152:SF40">
    <property type="entry name" value="ALANINE--GLYOXYLATE AMINOTRANSFERASE"/>
    <property type="match status" value="1"/>
</dbReference>
<comment type="cofactor">
    <cofactor evidence="1 5 7">
        <name>pyridoxal 5'-phosphate</name>
        <dbReference type="ChEBI" id="CHEBI:597326"/>
    </cofactor>
</comment>
<feature type="domain" description="Aminotransferase class V" evidence="8">
    <location>
        <begin position="24"/>
        <end position="326"/>
    </location>
</feature>
<organism evidence="9 10">
    <name type="scientific">Hypnocyclicus thermotrophus</name>
    <dbReference type="NCBI Taxonomy" id="1627895"/>
    <lineage>
        <taxon>Bacteria</taxon>
        <taxon>Fusobacteriati</taxon>
        <taxon>Fusobacteriota</taxon>
        <taxon>Fusobacteriia</taxon>
        <taxon>Fusobacteriales</taxon>
        <taxon>Fusobacteriaceae</taxon>
        <taxon>Hypnocyclicus</taxon>
    </lineage>
</organism>
<keyword evidence="10" id="KW-1185">Reference proteome</keyword>
<dbReference type="Pfam" id="PF00266">
    <property type="entry name" value="Aminotran_5"/>
    <property type="match status" value="1"/>
</dbReference>
<evidence type="ECO:0000256" key="3">
    <source>
        <dbReference type="ARBA" id="ARBA00022898"/>
    </source>
</evidence>
<accession>A0AA46DYQ9</accession>
<evidence type="ECO:0000256" key="2">
    <source>
        <dbReference type="ARBA" id="ARBA00009236"/>
    </source>
</evidence>
<dbReference type="InterPro" id="IPR000192">
    <property type="entry name" value="Aminotrans_V_dom"/>
</dbReference>
<dbReference type="Gene3D" id="3.40.640.10">
    <property type="entry name" value="Type I PLP-dependent aspartate aminotransferase-like (Major domain)"/>
    <property type="match status" value="1"/>
</dbReference>
<comment type="caution">
    <text evidence="9">The sequence shown here is derived from an EMBL/GenBank/DDBJ whole genome shotgun (WGS) entry which is preliminary data.</text>
</comment>
<dbReference type="FunFam" id="3.40.640.10:FF:000054">
    <property type="entry name" value="Serine--glyoxylate aminotransferase"/>
    <property type="match status" value="1"/>
</dbReference>
<reference evidence="9 10" key="1">
    <citation type="submission" date="2019-03" db="EMBL/GenBank/DDBJ databases">
        <title>Genomic Encyclopedia of Type Strains, Phase IV (KMG-IV): sequencing the most valuable type-strain genomes for metagenomic binning, comparative biology and taxonomic classification.</title>
        <authorList>
            <person name="Goeker M."/>
        </authorList>
    </citation>
    <scope>NUCLEOTIDE SEQUENCE [LARGE SCALE GENOMIC DNA]</scope>
    <source>
        <strain evidence="9 10">DSM 100055</strain>
    </source>
</reference>
<dbReference type="Gene3D" id="3.90.1150.10">
    <property type="entry name" value="Aspartate Aminotransferase, domain 1"/>
    <property type="match status" value="1"/>
</dbReference>
<dbReference type="InterPro" id="IPR015422">
    <property type="entry name" value="PyrdxlP-dep_Trfase_small"/>
</dbReference>
<keyword evidence="3 5" id="KW-0663">Pyridoxal phosphate</keyword>
<evidence type="ECO:0000256" key="7">
    <source>
        <dbReference type="RuleBase" id="RU004504"/>
    </source>
</evidence>
<keyword evidence="9" id="KW-0808">Transferase</keyword>
<evidence type="ECO:0000259" key="8">
    <source>
        <dbReference type="Pfam" id="PF00266"/>
    </source>
</evidence>
<evidence type="ECO:0000256" key="1">
    <source>
        <dbReference type="ARBA" id="ARBA00001933"/>
    </source>
</evidence>
<protein>
    <submittedName>
        <fullName evidence="9">Aspartate aminotransferase-like enzyme</fullName>
    </submittedName>
</protein>
<evidence type="ECO:0000256" key="6">
    <source>
        <dbReference type="RuleBase" id="RU004075"/>
    </source>
</evidence>
<feature type="binding site" evidence="4">
    <location>
        <position position="335"/>
    </location>
    <ligand>
        <name>substrate</name>
    </ligand>
</feature>
<dbReference type="PROSITE" id="PS00595">
    <property type="entry name" value="AA_TRANSFER_CLASS_5"/>
    <property type="match status" value="1"/>
</dbReference>
<dbReference type="InterPro" id="IPR024169">
    <property type="entry name" value="SP_NH2Trfase/AEP_transaminase"/>
</dbReference>
<dbReference type="EMBL" id="SOBG01000004">
    <property type="protein sequence ID" value="TDT70571.1"/>
    <property type="molecule type" value="Genomic_DNA"/>
</dbReference>
<dbReference type="InterPro" id="IPR015424">
    <property type="entry name" value="PyrdxlP-dep_Trfase"/>
</dbReference>
<evidence type="ECO:0000256" key="4">
    <source>
        <dbReference type="PIRSR" id="PIRSR000524-1"/>
    </source>
</evidence>
<sequence>MSKLLMTPGPTNIPTEVQNILGQDMIHHRFDDFHKIMENLNEKLKKIFFTQNDVYTMTCSGTGVMETAVVNLFSKGEKVAIVNVGNFGKRFVQICKVYGLNVIELEYNWGETYNINDIKKVISENNDLKGIFVTHSETSTGVLNNIKAIGELTKNSDILLIVDVISGMIVNEFRFDEWNVDCAVAGSQKGFLLPPGIAFVSISDKAKKALYKSDLPKFYFDLKVTIKYYNEKKETPWTPAIPIIRAAEVACDLLLKEGIENIQIKHTKLRKYVEDEVQKLGFKLFVKNPEARGNTLVTVYREDNLDLTKLRDYIDNEYNITIAGGQGKYNGKILRFGCLGLLTIQDFNNLFKKIKKYIEENN</sequence>
<dbReference type="InterPro" id="IPR015421">
    <property type="entry name" value="PyrdxlP-dep_Trfase_major"/>
</dbReference>
<comment type="similarity">
    <text evidence="2 6">Belongs to the class-V pyridoxal-phosphate-dependent aminotransferase family.</text>
</comment>
<dbReference type="PIRSF" id="PIRSF000524">
    <property type="entry name" value="SPT"/>
    <property type="match status" value="1"/>
</dbReference>
<dbReference type="SUPFAM" id="SSF53383">
    <property type="entry name" value="PLP-dependent transferases"/>
    <property type="match status" value="1"/>
</dbReference>
<evidence type="ECO:0000313" key="9">
    <source>
        <dbReference type="EMBL" id="TDT70571.1"/>
    </source>
</evidence>
<dbReference type="InterPro" id="IPR020578">
    <property type="entry name" value="Aminotrans_V_PyrdxlP_BS"/>
</dbReference>
<evidence type="ECO:0000313" key="10">
    <source>
        <dbReference type="Proteomes" id="UP000294678"/>
    </source>
</evidence>